<organism evidence="2 3">
    <name type="scientific">Scomber scombrus</name>
    <name type="common">Atlantic mackerel</name>
    <name type="synonym">Scomber vernalis</name>
    <dbReference type="NCBI Taxonomy" id="13677"/>
    <lineage>
        <taxon>Eukaryota</taxon>
        <taxon>Metazoa</taxon>
        <taxon>Chordata</taxon>
        <taxon>Craniata</taxon>
        <taxon>Vertebrata</taxon>
        <taxon>Euteleostomi</taxon>
        <taxon>Actinopterygii</taxon>
        <taxon>Neopterygii</taxon>
        <taxon>Teleostei</taxon>
        <taxon>Neoteleostei</taxon>
        <taxon>Acanthomorphata</taxon>
        <taxon>Pelagiaria</taxon>
        <taxon>Scombriformes</taxon>
        <taxon>Scombridae</taxon>
        <taxon>Scomber</taxon>
    </lineage>
</organism>
<feature type="region of interest" description="Disordered" evidence="1">
    <location>
        <begin position="48"/>
        <end position="73"/>
    </location>
</feature>
<feature type="compositionally biased region" description="Basic and acidic residues" evidence="1">
    <location>
        <begin position="59"/>
        <end position="73"/>
    </location>
</feature>
<evidence type="ECO:0000256" key="1">
    <source>
        <dbReference type="SAM" id="MobiDB-lite"/>
    </source>
</evidence>
<protein>
    <submittedName>
        <fullName evidence="2">E3 ubiquitin-protein ligase CHFR-like</fullName>
    </submittedName>
</protein>
<accession>A0AAV1PL22</accession>
<proteinExistence type="predicted"/>
<evidence type="ECO:0000313" key="2">
    <source>
        <dbReference type="EMBL" id="CAK6970936.1"/>
    </source>
</evidence>
<sequence>MAQVYSNPSEQQWDVGNIQQTDPTTPVQCDTDPSPVNRVVVYGDLTYTTSTVRPTPPDELSHPVRPSETDPAV</sequence>
<dbReference type="AlphaFoldDB" id="A0AAV1PL22"/>
<evidence type="ECO:0000313" key="3">
    <source>
        <dbReference type="Proteomes" id="UP001314229"/>
    </source>
</evidence>
<feature type="region of interest" description="Disordered" evidence="1">
    <location>
        <begin position="1"/>
        <end position="35"/>
    </location>
</feature>
<keyword evidence="3" id="KW-1185">Reference proteome</keyword>
<comment type="caution">
    <text evidence="2">The sequence shown here is derived from an EMBL/GenBank/DDBJ whole genome shotgun (WGS) entry which is preliminary data.</text>
</comment>
<feature type="compositionally biased region" description="Polar residues" evidence="1">
    <location>
        <begin position="1"/>
        <end position="28"/>
    </location>
</feature>
<gene>
    <name evidence="2" type="ORF">FSCOSCO3_A035367</name>
</gene>
<dbReference type="Proteomes" id="UP001314229">
    <property type="component" value="Unassembled WGS sequence"/>
</dbReference>
<name>A0AAV1PL22_SCOSC</name>
<reference evidence="2 3" key="1">
    <citation type="submission" date="2024-01" db="EMBL/GenBank/DDBJ databases">
        <authorList>
            <person name="Alioto T."/>
            <person name="Alioto T."/>
            <person name="Gomez Garrido J."/>
        </authorList>
    </citation>
    <scope>NUCLEOTIDE SEQUENCE [LARGE SCALE GENOMIC DNA]</scope>
</reference>
<dbReference type="EMBL" id="CAWUFR010000168">
    <property type="protein sequence ID" value="CAK6970936.1"/>
    <property type="molecule type" value="Genomic_DNA"/>
</dbReference>